<sequence length="198" mass="22049">MLLMIDNYDSFTYNVVQYLGELGAEVKVIRNDELSVAEIEALQPERIVISPGPCTPNEAGVSVAVLRHFAGKLPILGICLGHQAIGQAFGGEVIRARQVMHGKTSPVFHEHQGVFARLDNPLTVTRYHSLVVRREPLPDCLEITAWTQLEDGSIDEIMGVRHREYMIEGVQFHPESILTDQGHELLDNFLKQQGGLRG</sequence>
<proteinExistence type="predicted"/>
<dbReference type="CDD" id="cd01743">
    <property type="entry name" value="GATase1_Anthranilate_Synthase"/>
    <property type="match status" value="1"/>
</dbReference>
<dbReference type="GO" id="GO:0005829">
    <property type="term" value="C:cytosol"/>
    <property type="evidence" value="ECO:0007669"/>
    <property type="project" value="TreeGrafter"/>
</dbReference>
<dbReference type="FunFam" id="3.40.50.880:FF:000003">
    <property type="entry name" value="Anthranilate synthase component II"/>
    <property type="match status" value="1"/>
</dbReference>
<dbReference type="PANTHER" id="PTHR43418">
    <property type="entry name" value="MULTIFUNCTIONAL TRYPTOPHAN BIOSYNTHESIS PROTEIN-RELATED"/>
    <property type="match status" value="1"/>
</dbReference>
<feature type="domain" description="Glutamine amidotransferase" evidence="2">
    <location>
        <begin position="3"/>
        <end position="191"/>
    </location>
</feature>
<dbReference type="Gene3D" id="3.40.50.880">
    <property type="match status" value="1"/>
</dbReference>
<dbReference type="PRINTS" id="PR00096">
    <property type="entry name" value="GATASE"/>
</dbReference>
<dbReference type="PRINTS" id="PR00097">
    <property type="entry name" value="ANTSNTHASEII"/>
</dbReference>
<evidence type="ECO:0000256" key="1">
    <source>
        <dbReference type="ARBA" id="ARBA00022962"/>
    </source>
</evidence>
<dbReference type="NCBIfam" id="TIGR00566">
    <property type="entry name" value="trpG_papA"/>
    <property type="match status" value="1"/>
</dbReference>
<evidence type="ECO:0000313" key="4">
    <source>
        <dbReference type="Proteomes" id="UP000463138"/>
    </source>
</evidence>
<dbReference type="PANTHER" id="PTHR43418:SF4">
    <property type="entry name" value="MULTIFUNCTIONAL TRYPTOPHAN BIOSYNTHESIS PROTEIN"/>
    <property type="match status" value="1"/>
</dbReference>
<dbReference type="InterPro" id="IPR050472">
    <property type="entry name" value="Anth_synth/Amidotransfase"/>
</dbReference>
<reference evidence="3 4" key="1">
    <citation type="submission" date="2018-07" db="EMBL/GenBank/DDBJ databases">
        <title>Pseudomonas laoshanensis sp. nov., isolated from soil.</title>
        <authorList>
            <person name="Sun J."/>
            <person name="Yu L."/>
            <person name="Wang M."/>
            <person name="Zhang C."/>
        </authorList>
    </citation>
    <scope>NUCLEOTIDE SEQUENCE [LARGE SCALE GENOMIC DNA]</scope>
    <source>
        <strain evidence="3 4">Y22</strain>
    </source>
</reference>
<gene>
    <name evidence="3" type="ORF">DT594_10315</name>
</gene>
<dbReference type="EMBL" id="QOVF01000002">
    <property type="protein sequence ID" value="KAA0695219.1"/>
    <property type="molecule type" value="Genomic_DNA"/>
</dbReference>
<dbReference type="SUPFAM" id="SSF52317">
    <property type="entry name" value="Class I glutamine amidotransferase-like"/>
    <property type="match status" value="1"/>
</dbReference>
<dbReference type="AlphaFoldDB" id="A0A7V7GUL3"/>
<dbReference type="RefSeq" id="WP_149332576.1">
    <property type="nucleotide sequence ID" value="NZ_QOVF01000002.1"/>
</dbReference>
<name>A0A7V7GUL3_9GAMM</name>
<dbReference type="PRINTS" id="PR00099">
    <property type="entry name" value="CPSGATASE"/>
</dbReference>
<accession>A0A7V7GUL3</accession>
<dbReference type="GO" id="GO:0000162">
    <property type="term" value="P:L-tryptophan biosynthetic process"/>
    <property type="evidence" value="ECO:0007669"/>
    <property type="project" value="TreeGrafter"/>
</dbReference>
<dbReference type="PROSITE" id="PS51273">
    <property type="entry name" value="GATASE_TYPE_1"/>
    <property type="match status" value="1"/>
</dbReference>
<dbReference type="Pfam" id="PF00117">
    <property type="entry name" value="GATase"/>
    <property type="match status" value="1"/>
</dbReference>
<keyword evidence="1" id="KW-0315">Glutamine amidotransferase</keyword>
<comment type="caution">
    <text evidence="3">The sequence shown here is derived from an EMBL/GenBank/DDBJ whole genome shotgun (WGS) entry which is preliminary data.</text>
</comment>
<dbReference type="InterPro" id="IPR017926">
    <property type="entry name" value="GATASE"/>
</dbReference>
<dbReference type="OrthoDB" id="9786812at2"/>
<evidence type="ECO:0000259" key="2">
    <source>
        <dbReference type="Pfam" id="PF00117"/>
    </source>
</evidence>
<dbReference type="InterPro" id="IPR029062">
    <property type="entry name" value="Class_I_gatase-like"/>
</dbReference>
<protein>
    <submittedName>
        <fullName evidence="3">Aminodeoxychorismate/anthranilate synthase component II</fullName>
    </submittedName>
</protein>
<keyword evidence="4" id="KW-1185">Reference proteome</keyword>
<dbReference type="Proteomes" id="UP000463138">
    <property type="component" value="Unassembled WGS sequence"/>
</dbReference>
<dbReference type="InterPro" id="IPR006221">
    <property type="entry name" value="TrpG/PapA_dom"/>
</dbReference>
<dbReference type="GO" id="GO:0004049">
    <property type="term" value="F:anthranilate synthase activity"/>
    <property type="evidence" value="ECO:0007669"/>
    <property type="project" value="TreeGrafter"/>
</dbReference>
<dbReference type="GO" id="GO:0046820">
    <property type="term" value="F:4-amino-4-deoxychorismate synthase activity"/>
    <property type="evidence" value="ECO:0007669"/>
    <property type="project" value="TreeGrafter"/>
</dbReference>
<evidence type="ECO:0000313" key="3">
    <source>
        <dbReference type="EMBL" id="KAA0695219.1"/>
    </source>
</evidence>
<organism evidence="3 4">
    <name type="scientific">Halopseudomonas laoshanensis</name>
    <dbReference type="NCBI Taxonomy" id="2268758"/>
    <lineage>
        <taxon>Bacteria</taxon>
        <taxon>Pseudomonadati</taxon>
        <taxon>Pseudomonadota</taxon>
        <taxon>Gammaproteobacteria</taxon>
        <taxon>Pseudomonadales</taxon>
        <taxon>Pseudomonadaceae</taxon>
        <taxon>Halopseudomonas</taxon>
    </lineage>
</organism>
<dbReference type="GO" id="GO:0046654">
    <property type="term" value="P:tetrahydrofolate biosynthetic process"/>
    <property type="evidence" value="ECO:0007669"/>
    <property type="project" value="TreeGrafter"/>
</dbReference>